<dbReference type="SUPFAM" id="SSF48013">
    <property type="entry name" value="NusB-like"/>
    <property type="match status" value="1"/>
</dbReference>
<evidence type="ECO:0000256" key="1">
    <source>
        <dbReference type="ARBA" id="ARBA00007494"/>
    </source>
</evidence>
<dbReference type="PRINTS" id="PR02008">
    <property type="entry name" value="RCMTFAMILY"/>
</dbReference>
<dbReference type="Gene3D" id="3.40.50.150">
    <property type="entry name" value="Vaccinia Virus protein VP39"/>
    <property type="match status" value="1"/>
</dbReference>
<evidence type="ECO:0000313" key="10">
    <source>
        <dbReference type="EMBL" id="SCL33871.1"/>
    </source>
</evidence>
<reference evidence="10 11" key="1">
    <citation type="submission" date="2016-06" db="EMBL/GenBank/DDBJ databases">
        <authorList>
            <person name="Kjaerup R.B."/>
            <person name="Dalgaard T.S."/>
            <person name="Juul-Madsen H.R."/>
        </authorList>
    </citation>
    <scope>NUCLEOTIDE SEQUENCE [LARGE SCALE GENOMIC DNA]</scope>
    <source>
        <strain evidence="10 11">DSM 43818</strain>
    </source>
</reference>
<keyword evidence="3 7" id="KW-0808">Transferase</keyword>
<keyword evidence="2 7" id="KW-0489">Methyltransferase</keyword>
<accession>A0A1C6SWE3</accession>
<dbReference type="FunFam" id="3.40.50.150:FF:000257">
    <property type="entry name" value="16S rRNA methyltransferase"/>
    <property type="match status" value="1"/>
</dbReference>
<feature type="binding site" evidence="7">
    <location>
        <position position="402"/>
    </location>
    <ligand>
        <name>S-adenosyl-L-methionine</name>
        <dbReference type="ChEBI" id="CHEBI:59789"/>
    </ligand>
</feature>
<feature type="binding site" evidence="7">
    <location>
        <begin position="332"/>
        <end position="338"/>
    </location>
    <ligand>
        <name>S-adenosyl-L-methionine</name>
        <dbReference type="ChEBI" id="CHEBI:59789"/>
    </ligand>
</feature>
<dbReference type="PANTHER" id="PTHR22807:SF53">
    <property type="entry name" value="RIBOSOMAL RNA SMALL SUBUNIT METHYLTRANSFERASE B-RELATED"/>
    <property type="match status" value="1"/>
</dbReference>
<dbReference type="AlphaFoldDB" id="A0A1C6SWE3"/>
<feature type="compositionally biased region" description="Basic and acidic residues" evidence="8">
    <location>
        <begin position="1"/>
        <end position="25"/>
    </location>
</feature>
<dbReference type="PROSITE" id="PS51686">
    <property type="entry name" value="SAM_MT_RSMB_NOP"/>
    <property type="match status" value="1"/>
</dbReference>
<feature type="binding site" evidence="7">
    <location>
        <position position="381"/>
    </location>
    <ligand>
        <name>S-adenosyl-L-methionine</name>
        <dbReference type="ChEBI" id="CHEBI:59789"/>
    </ligand>
</feature>
<dbReference type="Pfam" id="PF01029">
    <property type="entry name" value="NusB"/>
    <property type="match status" value="1"/>
</dbReference>
<gene>
    <name evidence="10" type="ORF">GA0070616_4821</name>
</gene>
<dbReference type="InterPro" id="IPR035926">
    <property type="entry name" value="NusB-like_sf"/>
</dbReference>
<protein>
    <submittedName>
        <fullName evidence="10">16S rRNA (Cytosine967-C5)-methyltransferase</fullName>
    </submittedName>
</protein>
<feature type="domain" description="SAM-dependent MTase RsmB/NOP-type" evidence="9">
    <location>
        <begin position="230"/>
        <end position="519"/>
    </location>
</feature>
<dbReference type="InterPro" id="IPR023267">
    <property type="entry name" value="RCMT"/>
</dbReference>
<dbReference type="Gene3D" id="1.10.940.10">
    <property type="entry name" value="NusB-like"/>
    <property type="match status" value="1"/>
</dbReference>
<dbReference type="SUPFAM" id="SSF53335">
    <property type="entry name" value="S-adenosyl-L-methionine-dependent methyltransferases"/>
    <property type="match status" value="1"/>
</dbReference>
<evidence type="ECO:0000256" key="6">
    <source>
        <dbReference type="ARBA" id="ARBA00059465"/>
    </source>
</evidence>
<dbReference type="PANTHER" id="PTHR22807">
    <property type="entry name" value="NOP2 YEAST -RELATED NOL1/NOP2/FMU SUN DOMAIN-CONTAINING"/>
    <property type="match status" value="1"/>
</dbReference>
<dbReference type="GO" id="GO:0003723">
    <property type="term" value="F:RNA binding"/>
    <property type="evidence" value="ECO:0007669"/>
    <property type="project" value="UniProtKB-UniRule"/>
</dbReference>
<dbReference type="InterPro" id="IPR049560">
    <property type="entry name" value="MeTrfase_RsmB-F_NOP2_cat"/>
</dbReference>
<dbReference type="Proteomes" id="UP000199699">
    <property type="component" value="Unassembled WGS sequence"/>
</dbReference>
<dbReference type="Pfam" id="PF01189">
    <property type="entry name" value="Methyltr_RsmB-F"/>
    <property type="match status" value="1"/>
</dbReference>
<dbReference type="STRING" id="145857.GA0070616_4821"/>
<dbReference type="GO" id="GO:0006355">
    <property type="term" value="P:regulation of DNA-templated transcription"/>
    <property type="evidence" value="ECO:0007669"/>
    <property type="project" value="InterPro"/>
</dbReference>
<sequence length="519" mass="54816">MTGRDDRPAGGVRGERPVGERHGFRPADASSAGRPGGRPAGGDRFGRGERPTGDRRGERTPRGGPRRPAVDLPRYAAYQAVAAVHRDDAYANLVLPSILREEGLVGRDAAFATELTYGTLRHLGTLDAILTAAAGRDVQRIDPPVRDALRIGAYQLLHTRVPAHAAVSSTVDLVRTVGPGATGFANAVLREVAGRDSEAWVAHLAPPMETDPTGHLALAYSHPQWIVRSFTEALGGDLGETTRLLIENNERPPVHLCARPGLADAVELADEVGGVPGAFSPYAVYLAGGAPGDLPALAEGRAHVQDEGSQLVADALAAAPVEGPDGSWLDLCAGPGGKSGLLGALAARRGARLTAVEVAEHRARLVEQATRGLPVTVLNTDGRSVGRDPSLPEAHFDRVLVDAPCTGLGSLRRRPESRWRRQPSDLPPLTRLQRELLAAALRAVRPGGVVAYVTCSPHTVETHVTVTEAARRCGVPVDFVDARPLLPAGMPGLGDGPTVQLWPHRHGTDAMFLAVLRRT</sequence>
<feature type="binding site" evidence="7">
    <location>
        <position position="357"/>
    </location>
    <ligand>
        <name>S-adenosyl-L-methionine</name>
        <dbReference type="ChEBI" id="CHEBI:59789"/>
    </ligand>
</feature>
<comment type="similarity">
    <text evidence="1 7">Belongs to the class I-like SAM-binding methyltransferase superfamily. RsmB/NOP family.</text>
</comment>
<evidence type="ECO:0000256" key="8">
    <source>
        <dbReference type="SAM" id="MobiDB-lite"/>
    </source>
</evidence>
<keyword evidence="11" id="KW-1185">Reference proteome</keyword>
<evidence type="ECO:0000256" key="2">
    <source>
        <dbReference type="ARBA" id="ARBA00022603"/>
    </source>
</evidence>
<dbReference type="RefSeq" id="WP_245712867.1">
    <property type="nucleotide sequence ID" value="NZ_FMHT01000003.1"/>
</dbReference>
<keyword evidence="5 7" id="KW-0694">RNA-binding</keyword>
<dbReference type="InterPro" id="IPR029063">
    <property type="entry name" value="SAM-dependent_MTases_sf"/>
</dbReference>
<dbReference type="GO" id="GO:0008173">
    <property type="term" value="F:RNA methyltransferase activity"/>
    <property type="evidence" value="ECO:0007669"/>
    <property type="project" value="InterPro"/>
</dbReference>
<evidence type="ECO:0000259" key="9">
    <source>
        <dbReference type="PROSITE" id="PS51686"/>
    </source>
</evidence>
<evidence type="ECO:0000256" key="5">
    <source>
        <dbReference type="ARBA" id="ARBA00022884"/>
    </source>
</evidence>
<feature type="compositionally biased region" description="Basic and acidic residues" evidence="8">
    <location>
        <begin position="44"/>
        <end position="61"/>
    </location>
</feature>
<dbReference type="PROSITE" id="PS01153">
    <property type="entry name" value="NOL1_NOP2_SUN"/>
    <property type="match status" value="1"/>
</dbReference>
<proteinExistence type="inferred from homology"/>
<name>A0A1C6SWE3_9ACTN</name>
<evidence type="ECO:0000256" key="3">
    <source>
        <dbReference type="ARBA" id="ARBA00022679"/>
    </source>
</evidence>
<dbReference type="InterPro" id="IPR006027">
    <property type="entry name" value="NusB_RsmB_TIM44"/>
</dbReference>
<dbReference type="InterPro" id="IPR018314">
    <property type="entry name" value="RsmB/NOL1/NOP2-like_CS"/>
</dbReference>
<dbReference type="EMBL" id="FMHT01000003">
    <property type="protein sequence ID" value="SCL33871.1"/>
    <property type="molecule type" value="Genomic_DNA"/>
</dbReference>
<evidence type="ECO:0000256" key="7">
    <source>
        <dbReference type="PROSITE-ProRule" id="PRU01023"/>
    </source>
</evidence>
<feature type="region of interest" description="Disordered" evidence="8">
    <location>
        <begin position="1"/>
        <end position="71"/>
    </location>
</feature>
<comment type="function">
    <text evidence="6">May act as RNA methyltransferase.</text>
</comment>
<dbReference type="CDD" id="cd02440">
    <property type="entry name" value="AdoMet_MTases"/>
    <property type="match status" value="1"/>
</dbReference>
<dbReference type="InterPro" id="IPR001678">
    <property type="entry name" value="MeTrfase_RsmB-F_NOP2_dom"/>
</dbReference>
<evidence type="ECO:0000256" key="4">
    <source>
        <dbReference type="ARBA" id="ARBA00022691"/>
    </source>
</evidence>
<organism evidence="10 11">
    <name type="scientific">Micromonospora nigra</name>
    <dbReference type="NCBI Taxonomy" id="145857"/>
    <lineage>
        <taxon>Bacteria</taxon>
        <taxon>Bacillati</taxon>
        <taxon>Actinomycetota</taxon>
        <taxon>Actinomycetes</taxon>
        <taxon>Micromonosporales</taxon>
        <taxon>Micromonosporaceae</taxon>
        <taxon>Micromonospora</taxon>
    </lineage>
</organism>
<evidence type="ECO:0000313" key="11">
    <source>
        <dbReference type="Proteomes" id="UP000199699"/>
    </source>
</evidence>
<dbReference type="GO" id="GO:0001510">
    <property type="term" value="P:RNA methylation"/>
    <property type="evidence" value="ECO:0007669"/>
    <property type="project" value="InterPro"/>
</dbReference>
<keyword evidence="4 7" id="KW-0949">S-adenosyl-L-methionine</keyword>
<feature type="active site" description="Nucleophile" evidence="7">
    <location>
        <position position="455"/>
    </location>
</feature>